<dbReference type="EMBL" id="BLKC01000019">
    <property type="protein sequence ID" value="GFF32808.1"/>
    <property type="molecule type" value="Genomic_DNA"/>
</dbReference>
<name>A0A8H3RPG3_9EURO</name>
<gene>
    <name evidence="1" type="ORF">IFM46972_03684</name>
</gene>
<comment type="caution">
    <text evidence="1">The sequence shown here is derived from an EMBL/GenBank/DDBJ whole genome shotgun (WGS) entry which is preliminary data.</text>
</comment>
<evidence type="ECO:0000313" key="2">
    <source>
        <dbReference type="Proteomes" id="UP000465221"/>
    </source>
</evidence>
<protein>
    <submittedName>
        <fullName evidence="1">Uncharacterized protein</fullName>
    </submittedName>
</protein>
<dbReference type="AlphaFoldDB" id="A0A8H3RPG3"/>
<reference evidence="1 2" key="1">
    <citation type="submission" date="2020-01" db="EMBL/GenBank/DDBJ databases">
        <title>Draft genome sequence of Aspergillus udagawae IFM 46972.</title>
        <authorList>
            <person name="Takahashi H."/>
            <person name="Yaguchi T."/>
        </authorList>
    </citation>
    <scope>NUCLEOTIDE SEQUENCE [LARGE SCALE GENOMIC DNA]</scope>
    <source>
        <strain evidence="1 2">IFM 46972</strain>
    </source>
</reference>
<organism evidence="1 2">
    <name type="scientific">Aspergillus udagawae</name>
    <dbReference type="NCBI Taxonomy" id="91492"/>
    <lineage>
        <taxon>Eukaryota</taxon>
        <taxon>Fungi</taxon>
        <taxon>Dikarya</taxon>
        <taxon>Ascomycota</taxon>
        <taxon>Pezizomycotina</taxon>
        <taxon>Eurotiomycetes</taxon>
        <taxon>Eurotiomycetidae</taxon>
        <taxon>Eurotiales</taxon>
        <taxon>Aspergillaceae</taxon>
        <taxon>Aspergillus</taxon>
        <taxon>Aspergillus subgen. Fumigati</taxon>
    </lineage>
</organism>
<sequence>MAGMSKSKKRDNLLRPAYLQPIKAEYPDLYHFLLNFMRDAHKLGVMSTKGKNGTVLIHFQNCIGEDIPRPGLYAVSFQLSPSKLSLRFH</sequence>
<dbReference type="Proteomes" id="UP000465221">
    <property type="component" value="Unassembled WGS sequence"/>
</dbReference>
<proteinExistence type="predicted"/>
<evidence type="ECO:0000313" key="1">
    <source>
        <dbReference type="EMBL" id="GFF32808.1"/>
    </source>
</evidence>
<accession>A0A8H3RPG3</accession>